<evidence type="ECO:0000256" key="2">
    <source>
        <dbReference type="ARBA" id="ARBA00023002"/>
    </source>
</evidence>
<comment type="similarity">
    <text evidence="1">Belongs to the zinc-containing alcohol dehydrogenase family.</text>
</comment>
<dbReference type="Gene3D" id="3.40.50.720">
    <property type="entry name" value="NAD(P)-binding Rossmann-like Domain"/>
    <property type="match status" value="1"/>
</dbReference>
<evidence type="ECO:0000313" key="5">
    <source>
        <dbReference type="Proteomes" id="UP001304895"/>
    </source>
</evidence>
<dbReference type="PANTHER" id="PTHR45348">
    <property type="entry name" value="HYPOTHETICAL OXIDOREDUCTASE (EUROFUNG)"/>
    <property type="match status" value="1"/>
</dbReference>
<dbReference type="AlphaFoldDB" id="A0AAN6UMD5"/>
<dbReference type="Proteomes" id="UP001304895">
    <property type="component" value="Unassembled WGS sequence"/>
</dbReference>
<evidence type="ECO:0000313" key="4">
    <source>
        <dbReference type="EMBL" id="KAK4135708.1"/>
    </source>
</evidence>
<name>A0AAN6UMD5_9PEZI</name>
<dbReference type="InterPro" id="IPR020843">
    <property type="entry name" value="ER"/>
</dbReference>
<organism evidence="4 5">
    <name type="scientific">Trichocladium antarcticum</name>
    <dbReference type="NCBI Taxonomy" id="1450529"/>
    <lineage>
        <taxon>Eukaryota</taxon>
        <taxon>Fungi</taxon>
        <taxon>Dikarya</taxon>
        <taxon>Ascomycota</taxon>
        <taxon>Pezizomycotina</taxon>
        <taxon>Sordariomycetes</taxon>
        <taxon>Sordariomycetidae</taxon>
        <taxon>Sordariales</taxon>
        <taxon>Chaetomiaceae</taxon>
        <taxon>Trichocladium</taxon>
    </lineage>
</organism>
<dbReference type="InterPro" id="IPR036291">
    <property type="entry name" value="NAD(P)-bd_dom_sf"/>
</dbReference>
<reference evidence="4" key="2">
    <citation type="submission" date="2023-05" db="EMBL/GenBank/DDBJ databases">
        <authorList>
            <consortium name="Lawrence Berkeley National Laboratory"/>
            <person name="Steindorff A."/>
            <person name="Hensen N."/>
            <person name="Bonometti L."/>
            <person name="Westerberg I."/>
            <person name="Brannstrom I.O."/>
            <person name="Guillou S."/>
            <person name="Cros-Aarteil S."/>
            <person name="Calhoun S."/>
            <person name="Haridas S."/>
            <person name="Kuo A."/>
            <person name="Mondo S."/>
            <person name="Pangilinan J."/>
            <person name="Riley R."/>
            <person name="Labutti K."/>
            <person name="Andreopoulos B."/>
            <person name="Lipzen A."/>
            <person name="Chen C."/>
            <person name="Yanf M."/>
            <person name="Daum C."/>
            <person name="Ng V."/>
            <person name="Clum A."/>
            <person name="Ohm R."/>
            <person name="Martin F."/>
            <person name="Silar P."/>
            <person name="Natvig D."/>
            <person name="Lalanne C."/>
            <person name="Gautier V."/>
            <person name="Ament-Velasquez S.L."/>
            <person name="Kruys A."/>
            <person name="Hutchinson M.I."/>
            <person name="Powell A.J."/>
            <person name="Barry K."/>
            <person name="Miller A.N."/>
            <person name="Grigoriev I.V."/>
            <person name="Debuchy R."/>
            <person name="Gladieux P."/>
            <person name="Thoren M.H."/>
            <person name="Johannesson H."/>
        </authorList>
    </citation>
    <scope>NUCLEOTIDE SEQUENCE</scope>
    <source>
        <strain evidence="4">CBS 123565</strain>
    </source>
</reference>
<dbReference type="SMART" id="SM00829">
    <property type="entry name" value="PKS_ER"/>
    <property type="match status" value="1"/>
</dbReference>
<sequence length="370" mass="38242">MPTTTTTTTTLAAVSPAQGQPFTVQPRATPAPGPGEVLLAVKSVALNPADGHMRNTGLFIPAYPTVIGFDMAGLVLAAGADVPAEFAPGTTRVAAYAAAAWRGCAPDYGAFQARCLVPWQHCVVLPQGDGMSWNQAATLPVAAQVMLSAWDVLGVPRMGAAERRGARDGGGGKEALLVWGASSSVGTMGVQGGRLLREEAGSGFAAVYATAGPANHAYVRGLGADRVFDYRDPGVVQAIVAAAREDGLVIRRCFLATGQLSQCQAVLGAFVGEDGVAEAKIASAPIVPADAGALQGVETVFLMPSTSEAERLEQFRYWLGTWLKEKLAAGVIRPSPEPRVVGKDLGAINAAVDMVFQGVSCAKLVVEVEE</sequence>
<dbReference type="InterPro" id="IPR013154">
    <property type="entry name" value="ADH-like_N"/>
</dbReference>
<accession>A0AAN6UMD5</accession>
<dbReference type="SUPFAM" id="SSF50129">
    <property type="entry name" value="GroES-like"/>
    <property type="match status" value="1"/>
</dbReference>
<proteinExistence type="inferred from homology"/>
<dbReference type="InterPro" id="IPR047122">
    <property type="entry name" value="Trans-enoyl_RdTase-like"/>
</dbReference>
<dbReference type="CDD" id="cd08249">
    <property type="entry name" value="enoyl_reductase_like"/>
    <property type="match status" value="1"/>
</dbReference>
<dbReference type="Pfam" id="PF08240">
    <property type="entry name" value="ADH_N"/>
    <property type="match status" value="1"/>
</dbReference>
<evidence type="ECO:0000256" key="1">
    <source>
        <dbReference type="ARBA" id="ARBA00008072"/>
    </source>
</evidence>
<dbReference type="InterPro" id="IPR011032">
    <property type="entry name" value="GroES-like_sf"/>
</dbReference>
<dbReference type="PANTHER" id="PTHR45348:SF2">
    <property type="entry name" value="ZINC-TYPE ALCOHOL DEHYDROGENASE-LIKE PROTEIN C2E1P3.01"/>
    <property type="match status" value="1"/>
</dbReference>
<dbReference type="Gene3D" id="3.90.180.10">
    <property type="entry name" value="Medium-chain alcohol dehydrogenases, catalytic domain"/>
    <property type="match status" value="1"/>
</dbReference>
<gene>
    <name evidence="4" type="ORF">BT67DRAFT_399956</name>
</gene>
<dbReference type="GO" id="GO:0016651">
    <property type="term" value="F:oxidoreductase activity, acting on NAD(P)H"/>
    <property type="evidence" value="ECO:0007669"/>
    <property type="project" value="InterPro"/>
</dbReference>
<comment type="caution">
    <text evidence="4">The sequence shown here is derived from an EMBL/GenBank/DDBJ whole genome shotgun (WGS) entry which is preliminary data.</text>
</comment>
<keyword evidence="2" id="KW-0560">Oxidoreductase</keyword>
<reference evidence="4" key="1">
    <citation type="journal article" date="2023" name="Mol. Phylogenet. Evol.">
        <title>Genome-scale phylogeny and comparative genomics of the fungal order Sordariales.</title>
        <authorList>
            <person name="Hensen N."/>
            <person name="Bonometti L."/>
            <person name="Westerberg I."/>
            <person name="Brannstrom I.O."/>
            <person name="Guillou S."/>
            <person name="Cros-Aarteil S."/>
            <person name="Calhoun S."/>
            <person name="Haridas S."/>
            <person name="Kuo A."/>
            <person name="Mondo S."/>
            <person name="Pangilinan J."/>
            <person name="Riley R."/>
            <person name="LaButti K."/>
            <person name="Andreopoulos B."/>
            <person name="Lipzen A."/>
            <person name="Chen C."/>
            <person name="Yan M."/>
            <person name="Daum C."/>
            <person name="Ng V."/>
            <person name="Clum A."/>
            <person name="Steindorff A."/>
            <person name="Ohm R.A."/>
            <person name="Martin F."/>
            <person name="Silar P."/>
            <person name="Natvig D.O."/>
            <person name="Lalanne C."/>
            <person name="Gautier V."/>
            <person name="Ament-Velasquez S.L."/>
            <person name="Kruys A."/>
            <person name="Hutchinson M.I."/>
            <person name="Powell A.J."/>
            <person name="Barry K."/>
            <person name="Miller A.N."/>
            <person name="Grigoriev I.V."/>
            <person name="Debuchy R."/>
            <person name="Gladieux P."/>
            <person name="Hiltunen Thoren M."/>
            <person name="Johannesson H."/>
        </authorList>
    </citation>
    <scope>NUCLEOTIDE SEQUENCE</scope>
    <source>
        <strain evidence="4">CBS 123565</strain>
    </source>
</reference>
<keyword evidence="5" id="KW-1185">Reference proteome</keyword>
<dbReference type="EMBL" id="MU853405">
    <property type="protein sequence ID" value="KAK4135708.1"/>
    <property type="molecule type" value="Genomic_DNA"/>
</dbReference>
<evidence type="ECO:0000259" key="3">
    <source>
        <dbReference type="SMART" id="SM00829"/>
    </source>
</evidence>
<dbReference type="SUPFAM" id="SSF51735">
    <property type="entry name" value="NAD(P)-binding Rossmann-fold domains"/>
    <property type="match status" value="1"/>
</dbReference>
<protein>
    <submittedName>
        <fullName evidence="4">Alcohol dehydrogenase</fullName>
    </submittedName>
</protein>
<feature type="domain" description="Enoyl reductase (ER)" evidence="3">
    <location>
        <begin position="19"/>
        <end position="366"/>
    </location>
</feature>